<dbReference type="AlphaFoldDB" id="A0A9W8UH74"/>
<gene>
    <name evidence="1" type="ORF">LMH87_003562</name>
</gene>
<comment type="caution">
    <text evidence="1">The sequence shown here is derived from an EMBL/GenBank/DDBJ whole genome shotgun (WGS) entry which is preliminary data.</text>
</comment>
<name>A0A9W8UH74_AKAMU</name>
<keyword evidence="2" id="KW-1185">Reference proteome</keyword>
<dbReference type="RefSeq" id="XP_056048359.1">
    <property type="nucleotide sequence ID" value="XM_056194519.1"/>
</dbReference>
<dbReference type="Proteomes" id="UP001144673">
    <property type="component" value="Chromosome 2"/>
</dbReference>
<sequence length="67" mass="7637">MVAIRMLCKTAVEMYYNYYTLALIDGSTYKRLILTAFESILLSGLALESLEEYYSIIAPHLEAGEEH</sequence>
<accession>A0A9W8UH74</accession>
<proteinExistence type="predicted"/>
<protein>
    <submittedName>
        <fullName evidence="1">Uncharacterized protein</fullName>
    </submittedName>
</protein>
<dbReference type="KEGG" id="amus:LMH87_003562"/>
<dbReference type="GeneID" id="80890721"/>
<dbReference type="EMBL" id="JAJHUN010000011">
    <property type="protein sequence ID" value="KAJ4144689.1"/>
    <property type="molecule type" value="Genomic_DNA"/>
</dbReference>
<evidence type="ECO:0000313" key="2">
    <source>
        <dbReference type="Proteomes" id="UP001144673"/>
    </source>
</evidence>
<reference evidence="1" key="1">
    <citation type="journal article" date="2023" name="Access Microbiol">
        <title>De-novo genome assembly for Akanthomyces muscarius, a biocontrol agent of insect agricultural pests.</title>
        <authorList>
            <person name="Erdos Z."/>
            <person name="Studholme D.J."/>
            <person name="Raymond B."/>
            <person name="Sharma M."/>
        </authorList>
    </citation>
    <scope>NUCLEOTIDE SEQUENCE</scope>
    <source>
        <strain evidence="1">Ve6</strain>
    </source>
</reference>
<evidence type="ECO:0000313" key="1">
    <source>
        <dbReference type="EMBL" id="KAJ4144689.1"/>
    </source>
</evidence>
<organism evidence="1 2">
    <name type="scientific">Akanthomyces muscarius</name>
    <name type="common">Entomopathogenic fungus</name>
    <name type="synonym">Lecanicillium muscarium</name>
    <dbReference type="NCBI Taxonomy" id="2231603"/>
    <lineage>
        <taxon>Eukaryota</taxon>
        <taxon>Fungi</taxon>
        <taxon>Dikarya</taxon>
        <taxon>Ascomycota</taxon>
        <taxon>Pezizomycotina</taxon>
        <taxon>Sordariomycetes</taxon>
        <taxon>Hypocreomycetidae</taxon>
        <taxon>Hypocreales</taxon>
        <taxon>Cordycipitaceae</taxon>
        <taxon>Akanthomyces</taxon>
    </lineage>
</organism>